<keyword evidence="1" id="KW-0378">Hydrolase</keyword>
<dbReference type="InterPro" id="IPR029058">
    <property type="entry name" value="AB_hydrolase_fold"/>
</dbReference>
<reference evidence="1 2" key="1">
    <citation type="submission" date="2020-08" db="EMBL/GenBank/DDBJ databases">
        <title>Sequencing the genomes of 1000 actinobacteria strains.</title>
        <authorList>
            <person name="Klenk H.-P."/>
        </authorList>
    </citation>
    <scope>NUCLEOTIDE SEQUENCE [LARGE SCALE GENOMIC DNA]</scope>
    <source>
        <strain evidence="1 2">DSM 45518</strain>
    </source>
</reference>
<evidence type="ECO:0000313" key="2">
    <source>
        <dbReference type="Proteomes" id="UP000542742"/>
    </source>
</evidence>
<accession>A0A7W7CU19</accession>
<dbReference type="SUPFAM" id="SSF53474">
    <property type="entry name" value="alpha/beta-Hydrolases"/>
    <property type="match status" value="1"/>
</dbReference>
<sequence length="247" mass="25968">MTLAHETVVRTWNEPDPVPLRGTFILFPGRGESPQVYERLGKRLAADAYRVHVVTSPSDSAEQARAQLDNLLETADPEKPRIVAGSDGGAAFAAHLAAVGALPGVNALVLAGLPTTAAAGASRDWGDELDARSFCPTHRGKINTVSLVRPGELFTDLPADWFATGAAARIALPVLGLHGRDDRVSALADAAAFYAAVPRAELVSIAGGPHDVLNDQTHRTVAATIVLFLERLRNGGDLAPIAVPVTR</sequence>
<dbReference type="RefSeq" id="WP_184951656.1">
    <property type="nucleotide sequence ID" value="NZ_BOMC01000061.1"/>
</dbReference>
<dbReference type="Gene3D" id="3.40.50.1820">
    <property type="entry name" value="alpha/beta hydrolase"/>
    <property type="match status" value="1"/>
</dbReference>
<dbReference type="Proteomes" id="UP000542742">
    <property type="component" value="Unassembled WGS sequence"/>
</dbReference>
<name>A0A7W7CU19_9ACTN</name>
<gene>
    <name evidence="1" type="ORF">BKA14_003139</name>
</gene>
<comment type="caution">
    <text evidence="1">The sequence shown here is derived from an EMBL/GenBank/DDBJ whole genome shotgun (WGS) entry which is preliminary data.</text>
</comment>
<proteinExistence type="predicted"/>
<dbReference type="AlphaFoldDB" id="A0A7W7CU19"/>
<organism evidence="1 2">
    <name type="scientific">Paractinoplanes abujensis</name>
    <dbReference type="NCBI Taxonomy" id="882441"/>
    <lineage>
        <taxon>Bacteria</taxon>
        <taxon>Bacillati</taxon>
        <taxon>Actinomycetota</taxon>
        <taxon>Actinomycetes</taxon>
        <taxon>Micromonosporales</taxon>
        <taxon>Micromonosporaceae</taxon>
        <taxon>Paractinoplanes</taxon>
    </lineage>
</organism>
<protein>
    <submittedName>
        <fullName evidence="1">Alpha-beta hydrolase superfamily lysophospholipase</fullName>
    </submittedName>
</protein>
<dbReference type="EMBL" id="JACHMF010000001">
    <property type="protein sequence ID" value="MBB4692991.1"/>
    <property type="molecule type" value="Genomic_DNA"/>
</dbReference>
<dbReference type="GO" id="GO:0016787">
    <property type="term" value="F:hydrolase activity"/>
    <property type="evidence" value="ECO:0007669"/>
    <property type="project" value="UniProtKB-KW"/>
</dbReference>
<keyword evidence="2" id="KW-1185">Reference proteome</keyword>
<evidence type="ECO:0000313" key="1">
    <source>
        <dbReference type="EMBL" id="MBB4692991.1"/>
    </source>
</evidence>